<dbReference type="GO" id="GO:0009307">
    <property type="term" value="P:DNA restriction-modification system"/>
    <property type="evidence" value="ECO:0007669"/>
    <property type="project" value="UniProtKB-KW"/>
</dbReference>
<dbReference type="InterPro" id="IPR017035">
    <property type="entry name" value="UCP035009_HsdR_All3000-type"/>
</dbReference>
<dbReference type="AlphaFoldDB" id="A0A853EKX0"/>
<evidence type="ECO:0000256" key="1">
    <source>
        <dbReference type="SAM" id="MobiDB-lite"/>
    </source>
</evidence>
<dbReference type="InterPro" id="IPR007409">
    <property type="entry name" value="Restrct_endonuc_type1_HsdR_N"/>
</dbReference>
<dbReference type="RefSeq" id="WP_179901223.1">
    <property type="nucleotide sequence ID" value="NZ_JACBXV010000178.1"/>
</dbReference>
<comment type="caution">
    <text evidence="3">The sequence shown here is derived from an EMBL/GenBank/DDBJ whole genome shotgun (WGS) entry which is preliminary data.</text>
</comment>
<feature type="region of interest" description="Disordered" evidence="1">
    <location>
        <begin position="235"/>
        <end position="266"/>
    </location>
</feature>
<protein>
    <submittedName>
        <fullName evidence="3">Type I restriction enzyme HsdR N-terminal domain-containing protein</fullName>
    </submittedName>
</protein>
<evidence type="ECO:0000313" key="4">
    <source>
        <dbReference type="Proteomes" id="UP000572528"/>
    </source>
</evidence>
<dbReference type="EMBL" id="JACBXV010000178">
    <property type="protein sequence ID" value="NYS69967.1"/>
    <property type="molecule type" value="Genomic_DNA"/>
</dbReference>
<gene>
    <name evidence="3" type="ORF">HZZ05_10690</name>
</gene>
<reference evidence="3 4" key="1">
    <citation type="submission" date="2020-07" db="EMBL/GenBank/DDBJ databases">
        <title>MOT database genomes.</title>
        <authorList>
            <person name="Joseph S."/>
            <person name="Aduse-Opoku J."/>
            <person name="Hashim A."/>
            <person name="Wade W."/>
            <person name="Curtis M."/>
        </authorList>
    </citation>
    <scope>NUCLEOTIDE SEQUENCE [LARGE SCALE GENOMIC DNA]</scope>
    <source>
        <strain evidence="3 4">WMus004</strain>
    </source>
</reference>
<dbReference type="PIRSF" id="PIRSF035009">
    <property type="entry name" value="UCP035009_HSDR_N"/>
    <property type="match status" value="1"/>
</dbReference>
<accession>A0A853EKX0</accession>
<feature type="domain" description="Restriction endonuclease type I HsdR N-terminal" evidence="2">
    <location>
        <begin position="62"/>
        <end position="128"/>
    </location>
</feature>
<dbReference type="Proteomes" id="UP000572528">
    <property type="component" value="Unassembled WGS sequence"/>
</dbReference>
<organism evidence="3 4">
    <name type="scientific">Actinomyces bowdenii</name>
    <dbReference type="NCBI Taxonomy" id="131109"/>
    <lineage>
        <taxon>Bacteria</taxon>
        <taxon>Bacillati</taxon>
        <taxon>Actinomycetota</taxon>
        <taxon>Actinomycetes</taxon>
        <taxon>Actinomycetales</taxon>
        <taxon>Actinomycetaceae</taxon>
        <taxon>Actinomyces</taxon>
    </lineage>
</organism>
<sequence length="362" mass="41332">MSFENALADIANRTRDYADSLETEEATKTAIIMPFIQGVLGYDVFNPDEVIPEFVADVGSRKGEKIDYAIKQDGKIQILIEAKKIGEPLSLEHASQLVRYFSVSNDARIGILTNGRYWDFYTDLDKPNIMDSKPFLRLDLLNIDHYTLPELKKLTKSTFDLGSVLTAAEELKYVSSTRSEIARAFNAPDPDFVQLFARRVYDGALTARMRDFFQNVVEKACRQFLAEQVNERLKNALSESSPTPPSSPENDSSAPEEKSEKEIRPGIVTTEEEREAYFIVRAIVASEISVDRIFERDTKSYFTVLVDDSNRKPVCRFHFNGKSRKYLGLIGPDKSETRHLLERLEDIYEHADALRETVKRYI</sequence>
<dbReference type="GO" id="GO:0003677">
    <property type="term" value="F:DNA binding"/>
    <property type="evidence" value="ECO:0007669"/>
    <property type="project" value="UniProtKB-KW"/>
</dbReference>
<proteinExistence type="predicted"/>
<feature type="compositionally biased region" description="Basic and acidic residues" evidence="1">
    <location>
        <begin position="255"/>
        <end position="264"/>
    </location>
</feature>
<evidence type="ECO:0000259" key="2">
    <source>
        <dbReference type="Pfam" id="PF04313"/>
    </source>
</evidence>
<dbReference type="GO" id="GO:0009035">
    <property type="term" value="F:type I site-specific deoxyribonuclease activity"/>
    <property type="evidence" value="ECO:0007669"/>
    <property type="project" value="UniProtKB-EC"/>
</dbReference>
<evidence type="ECO:0000313" key="3">
    <source>
        <dbReference type="EMBL" id="NYS69967.1"/>
    </source>
</evidence>
<dbReference type="GO" id="GO:0005524">
    <property type="term" value="F:ATP binding"/>
    <property type="evidence" value="ECO:0007669"/>
    <property type="project" value="UniProtKB-KW"/>
</dbReference>
<dbReference type="Pfam" id="PF04313">
    <property type="entry name" value="HSDR_N"/>
    <property type="match status" value="1"/>
</dbReference>
<name>A0A853EKX0_9ACTO</name>